<evidence type="ECO:0000313" key="3">
    <source>
        <dbReference type="Proteomes" id="UP001230289"/>
    </source>
</evidence>
<keyword evidence="1" id="KW-0812">Transmembrane</keyword>
<comment type="caution">
    <text evidence="2">The sequence shown here is derived from an EMBL/GenBank/DDBJ whole genome shotgun (WGS) entry which is preliminary data.</text>
</comment>
<evidence type="ECO:0000256" key="1">
    <source>
        <dbReference type="SAM" id="Phobius"/>
    </source>
</evidence>
<protein>
    <submittedName>
        <fullName evidence="2">Uncharacterized protein</fullName>
    </submittedName>
</protein>
<sequence>MSRSKGSAGALRHVASATGTLTLAGVLIMVPAASAEGTATSVSVKPVSETYVMQIAAPNDPYADATAVGVLAGALGLIALGSVAAAGLISRGHRR</sequence>
<keyword evidence="3" id="KW-1185">Reference proteome</keyword>
<evidence type="ECO:0000313" key="2">
    <source>
        <dbReference type="EMBL" id="MDQ4214839.1"/>
    </source>
</evidence>
<gene>
    <name evidence="2" type="ORF">RBR11_13035</name>
</gene>
<feature type="transmembrane region" description="Helical" evidence="1">
    <location>
        <begin position="67"/>
        <end position="89"/>
    </location>
</feature>
<name>A0ABU0XI87_9MICO</name>
<dbReference type="Proteomes" id="UP001230289">
    <property type="component" value="Unassembled WGS sequence"/>
</dbReference>
<keyword evidence="1" id="KW-1133">Transmembrane helix</keyword>
<keyword evidence="1" id="KW-0472">Membrane</keyword>
<dbReference type="EMBL" id="JAVFCB010000007">
    <property type="protein sequence ID" value="MDQ4214839.1"/>
    <property type="molecule type" value="Genomic_DNA"/>
</dbReference>
<reference evidence="2 3" key="1">
    <citation type="submission" date="2023-08" db="EMBL/GenBank/DDBJ databases">
        <title>Microbacterium sp. nov., isolated from a waste landfill.</title>
        <authorList>
            <person name="Wen W."/>
        </authorList>
    </citation>
    <scope>NUCLEOTIDE SEQUENCE [LARGE SCALE GENOMIC DNA]</scope>
    <source>
        <strain evidence="2 3">ASV81</strain>
    </source>
</reference>
<proteinExistence type="predicted"/>
<organism evidence="2 3">
    <name type="scientific">Microbacterium capsulatum</name>
    <dbReference type="NCBI Taxonomy" id="3041921"/>
    <lineage>
        <taxon>Bacteria</taxon>
        <taxon>Bacillati</taxon>
        <taxon>Actinomycetota</taxon>
        <taxon>Actinomycetes</taxon>
        <taxon>Micrococcales</taxon>
        <taxon>Microbacteriaceae</taxon>
        <taxon>Microbacterium</taxon>
    </lineage>
</organism>
<accession>A0ABU0XI87</accession>